<proteinExistence type="predicted"/>
<gene>
    <name evidence="2" type="ORF">Moror_15391</name>
</gene>
<reference evidence="2 3" key="1">
    <citation type="journal article" date="2014" name="BMC Genomics">
        <title>Genome and secretome analysis of the hemibiotrophic fungal pathogen, Moniliophthora roreri, which causes frosty pod rot disease of cacao: mechanisms of the biotrophic and necrotrophic phases.</title>
        <authorList>
            <person name="Meinhardt L.W."/>
            <person name="Costa G.G.L."/>
            <person name="Thomazella D.P.T."/>
            <person name="Teixeira P.J.P.L."/>
            <person name="Carazzolle M.F."/>
            <person name="Schuster S.C."/>
            <person name="Carlson J.E."/>
            <person name="Guiltinan M.J."/>
            <person name="Mieczkowski P."/>
            <person name="Farmer A."/>
            <person name="Ramaraj T."/>
            <person name="Crozier J."/>
            <person name="Davis R.E."/>
            <person name="Shao J."/>
            <person name="Melnick R.L."/>
            <person name="Pereira G.A.G."/>
            <person name="Bailey B.A."/>
        </authorList>
    </citation>
    <scope>NUCLEOTIDE SEQUENCE [LARGE SCALE GENOMIC DNA]</scope>
    <source>
        <strain evidence="2 3">MCA 2997</strain>
    </source>
</reference>
<protein>
    <recommendedName>
        <fullName evidence="4">BTB domain-containing protein</fullName>
    </recommendedName>
</protein>
<evidence type="ECO:0000313" key="3">
    <source>
        <dbReference type="Proteomes" id="UP000017559"/>
    </source>
</evidence>
<dbReference type="Proteomes" id="UP000017559">
    <property type="component" value="Unassembled WGS sequence"/>
</dbReference>
<organism evidence="2 3">
    <name type="scientific">Moniliophthora roreri (strain MCA 2997)</name>
    <name type="common">Cocoa frosty pod rot fungus</name>
    <name type="synonym">Crinipellis roreri</name>
    <dbReference type="NCBI Taxonomy" id="1381753"/>
    <lineage>
        <taxon>Eukaryota</taxon>
        <taxon>Fungi</taxon>
        <taxon>Dikarya</taxon>
        <taxon>Basidiomycota</taxon>
        <taxon>Agaricomycotina</taxon>
        <taxon>Agaricomycetes</taxon>
        <taxon>Agaricomycetidae</taxon>
        <taxon>Agaricales</taxon>
        <taxon>Marasmiineae</taxon>
        <taxon>Marasmiaceae</taxon>
        <taxon>Moniliophthora</taxon>
    </lineage>
</organism>
<dbReference type="EMBL" id="AWSO01002138">
    <property type="protein sequence ID" value="ESK81956.1"/>
    <property type="molecule type" value="Genomic_DNA"/>
</dbReference>
<dbReference type="OrthoDB" id="2874822at2759"/>
<name>V2WN29_MONRO</name>
<comment type="caution">
    <text evidence="2">The sequence shown here is derived from an EMBL/GenBank/DDBJ whole genome shotgun (WGS) entry which is preliminary data.</text>
</comment>
<keyword evidence="3" id="KW-1185">Reference proteome</keyword>
<dbReference type="AlphaFoldDB" id="V2WN29"/>
<evidence type="ECO:0000313" key="2">
    <source>
        <dbReference type="EMBL" id="ESK81956.1"/>
    </source>
</evidence>
<dbReference type="KEGG" id="mrr:Moror_15391"/>
<evidence type="ECO:0008006" key="4">
    <source>
        <dbReference type="Google" id="ProtNLM"/>
    </source>
</evidence>
<feature type="region of interest" description="Disordered" evidence="1">
    <location>
        <begin position="255"/>
        <end position="346"/>
    </location>
</feature>
<evidence type="ECO:0000256" key="1">
    <source>
        <dbReference type="SAM" id="MobiDB-lite"/>
    </source>
</evidence>
<accession>V2WN29</accession>
<feature type="non-terminal residue" evidence="2">
    <location>
        <position position="346"/>
    </location>
</feature>
<feature type="compositionally biased region" description="Basic and acidic residues" evidence="1">
    <location>
        <begin position="336"/>
        <end position="346"/>
    </location>
</feature>
<sequence>MTQELASANEATKPVSASEYTPNRYFFLQPVIFQVDNELFQIPDTLFPASETFKKLYPAILEGNTPVVLRDCTKRQFEAFLIIVLQPHSHMFNGKHPCNYPPLLEFLLPAFELAKKWGFQQLAMDIGHQAGLLMSSPVQKVAVGHRYAVLPWYRSGLEELVTSDDDITLEDAGEIGFPLALRLYHARARYGRSMRDRRHEEHGTVASGIVESMFAEDLAIFPASRSEVIQNEDQLHQVEQADETETETVIVTAGDAEGFEMIARDQGSSDTETEDSESRKGTDDAEKAIESVDECAEVQQEKPNTEGALSENPASSLVEPTSQATTESEPACATRRSNEDAKPDSR</sequence>
<feature type="compositionally biased region" description="Basic and acidic residues" evidence="1">
    <location>
        <begin position="276"/>
        <end position="290"/>
    </location>
</feature>
<feature type="compositionally biased region" description="Polar residues" evidence="1">
    <location>
        <begin position="312"/>
        <end position="328"/>
    </location>
</feature>
<dbReference type="HOGENOM" id="CLU_803064_0_0_1"/>